<protein>
    <submittedName>
        <fullName evidence="1">Uncharacterized protein</fullName>
    </submittedName>
</protein>
<evidence type="ECO:0000313" key="2">
    <source>
        <dbReference type="Proteomes" id="UP001157502"/>
    </source>
</evidence>
<dbReference type="EMBL" id="CM055730">
    <property type="protein sequence ID" value="KAJ8013496.1"/>
    <property type="molecule type" value="Genomic_DNA"/>
</dbReference>
<evidence type="ECO:0000313" key="1">
    <source>
        <dbReference type="EMBL" id="KAJ8013496.1"/>
    </source>
</evidence>
<dbReference type="Proteomes" id="UP001157502">
    <property type="component" value="Chromosome 3"/>
</dbReference>
<accession>A0ACC2HBX4</accession>
<comment type="caution">
    <text evidence="1">The sequence shown here is derived from an EMBL/GenBank/DDBJ whole genome shotgun (WGS) entry which is preliminary data.</text>
</comment>
<reference evidence="1" key="1">
    <citation type="submission" date="2021-05" db="EMBL/GenBank/DDBJ databases">
        <authorList>
            <person name="Pan Q."/>
            <person name="Jouanno E."/>
            <person name="Zahm M."/>
            <person name="Klopp C."/>
            <person name="Cabau C."/>
            <person name="Louis A."/>
            <person name="Berthelot C."/>
            <person name="Parey E."/>
            <person name="Roest Crollius H."/>
            <person name="Montfort J."/>
            <person name="Robinson-Rechavi M."/>
            <person name="Bouchez O."/>
            <person name="Lampietro C."/>
            <person name="Lopez Roques C."/>
            <person name="Donnadieu C."/>
            <person name="Postlethwait J."/>
            <person name="Bobe J."/>
            <person name="Dillon D."/>
            <person name="Chandos A."/>
            <person name="von Hippel F."/>
            <person name="Guiguen Y."/>
        </authorList>
    </citation>
    <scope>NUCLEOTIDE SEQUENCE</scope>
    <source>
        <strain evidence="1">YG-Jan2019</strain>
    </source>
</reference>
<gene>
    <name evidence="1" type="ORF">DPEC_G00030390</name>
</gene>
<proteinExistence type="predicted"/>
<sequence>MEQCGIWDLAFIEERNTHGHGQLKAKSVRDPTSEMQRHDTGLKMNKQYTEISPSEPSVDAYTTIQSARKAQISFQHKNRRYIRKDGNCRVLFRHVPEEWHMYVTDIFTTLVELRWRFMFLMFALSYILSWLFFGFLYWVITMANSDMSAPCVYEVNDFTGAFLFSLETQTTIGYGFRGMSENCLVAIVVVTVQDVLSCFIDTFVIGIAVAKMASARRRAQSVGFSNCAVINLRNGRLCLSWRIGDFRRHHMVEGAARAQVIRRTVNAAGTVDIGYKDLEIKPSNIILVMPTTVFHMIEPGSPLYSMSLNELRKDDFELVVSFTYTDDSTGILHQTRTSYTPEEILWGQLFQEMLIVNQRYYKVDYSMFHHTAKVLVPEVSAEDYERMKCRRPTSHSVQPKNPRFKPNTPAATLDLVKRTSEPEEQVATVAMDTFFEEH</sequence>
<name>A0ACC2HBX4_DALPE</name>
<organism evidence="1 2">
    <name type="scientific">Dallia pectoralis</name>
    <name type="common">Alaska blackfish</name>
    <dbReference type="NCBI Taxonomy" id="75939"/>
    <lineage>
        <taxon>Eukaryota</taxon>
        <taxon>Metazoa</taxon>
        <taxon>Chordata</taxon>
        <taxon>Craniata</taxon>
        <taxon>Vertebrata</taxon>
        <taxon>Euteleostomi</taxon>
        <taxon>Actinopterygii</taxon>
        <taxon>Neopterygii</taxon>
        <taxon>Teleostei</taxon>
        <taxon>Protacanthopterygii</taxon>
        <taxon>Esociformes</taxon>
        <taxon>Umbridae</taxon>
        <taxon>Dallia</taxon>
    </lineage>
</organism>
<keyword evidence="2" id="KW-1185">Reference proteome</keyword>